<sequence length="148" mass="17324">MESIYDILIKEHNMVSDLFQQVLRDNSRETLLKIKAALDPHMAGEEKLFYSELEKKEELSELVSHAVEEHDEARSIMSELESMKEGDKNWTSKIKELKESIDHHVEEEEGEVFEKAQKVISQKKAEEIAQQYLEFKKSFKQETPASMH</sequence>
<dbReference type="RefSeq" id="WP_015412241.1">
    <property type="nucleotide sequence ID" value="NZ_CP009511.1"/>
</dbReference>
<dbReference type="PANTHER" id="PTHR35585:SF1">
    <property type="entry name" value="HHE DOMAIN PROTEIN (AFU_ORTHOLOGUE AFUA_4G00730)"/>
    <property type="match status" value="1"/>
</dbReference>
<dbReference type="Gene3D" id="1.20.120.520">
    <property type="entry name" value="nmb1532 protein domain like"/>
    <property type="match status" value="1"/>
</dbReference>
<dbReference type="PANTHER" id="PTHR35585">
    <property type="entry name" value="HHE DOMAIN PROTEIN (AFU_ORTHOLOGUE AFUA_4G00730)"/>
    <property type="match status" value="1"/>
</dbReference>
<dbReference type="AlphaFoldDB" id="A0A0E3LSX9"/>
<dbReference type="Pfam" id="PF01814">
    <property type="entry name" value="Hemerythrin"/>
    <property type="match status" value="1"/>
</dbReference>
<proteinExistence type="predicted"/>
<reference evidence="2 3" key="1">
    <citation type="submission" date="2014-07" db="EMBL/GenBank/DDBJ databases">
        <title>Methanogenic archaea and the global carbon cycle.</title>
        <authorList>
            <person name="Henriksen J.R."/>
            <person name="Luke J."/>
            <person name="Reinhart S."/>
            <person name="Benedict M.N."/>
            <person name="Youngblut N.D."/>
            <person name="Metcalf M.E."/>
            <person name="Whitaker R.J."/>
            <person name="Metcalf W.W."/>
        </authorList>
    </citation>
    <scope>NUCLEOTIDE SEQUENCE [LARGE SCALE GENOMIC DNA]</scope>
    <source>
        <strain evidence="2 3">SarPi</strain>
    </source>
</reference>
<dbReference type="Proteomes" id="UP000033116">
    <property type="component" value="Chromosome"/>
</dbReference>
<dbReference type="EMBL" id="CP009511">
    <property type="protein sequence ID" value="AKB62551.1"/>
    <property type="molecule type" value="Genomic_DNA"/>
</dbReference>
<dbReference type="HOGENOM" id="CLU_079417_6_1_2"/>
<dbReference type="InterPro" id="IPR012312">
    <property type="entry name" value="Hemerythrin-like"/>
</dbReference>
<organism evidence="2 3">
    <name type="scientific">Methanosarcina mazei SarPi</name>
    <dbReference type="NCBI Taxonomy" id="1434115"/>
    <lineage>
        <taxon>Archaea</taxon>
        <taxon>Methanobacteriati</taxon>
        <taxon>Methanobacteriota</taxon>
        <taxon>Stenosarchaea group</taxon>
        <taxon>Methanomicrobia</taxon>
        <taxon>Methanosarcinales</taxon>
        <taxon>Methanosarcinaceae</taxon>
        <taxon>Methanosarcina</taxon>
    </lineage>
</organism>
<gene>
    <name evidence="2" type="ORF">MSMAP_2566</name>
</gene>
<dbReference type="GeneID" id="24852419"/>
<dbReference type="PATRIC" id="fig|1434115.4.peg.3270"/>
<name>A0A0E3LSX9_METMZ</name>
<feature type="domain" description="Hemerythrin-like" evidence="1">
    <location>
        <begin position="4"/>
        <end position="116"/>
    </location>
</feature>
<evidence type="ECO:0000313" key="2">
    <source>
        <dbReference type="EMBL" id="AKB62551.1"/>
    </source>
</evidence>
<protein>
    <recommendedName>
        <fullName evidence="1">Hemerythrin-like domain-containing protein</fullName>
    </recommendedName>
</protein>
<evidence type="ECO:0000313" key="3">
    <source>
        <dbReference type="Proteomes" id="UP000033116"/>
    </source>
</evidence>
<evidence type="ECO:0000259" key="1">
    <source>
        <dbReference type="Pfam" id="PF01814"/>
    </source>
</evidence>
<accession>A0A0E3LSX9</accession>